<proteinExistence type="predicted"/>
<name>A0A0R3AQ28_9PSED</name>
<dbReference type="Pfam" id="PF18737">
    <property type="entry name" value="HEPN_MAE_28990"/>
    <property type="match status" value="1"/>
</dbReference>
<dbReference type="EMBL" id="JYLN01000001">
    <property type="protein sequence ID" value="KRP75399.1"/>
    <property type="molecule type" value="Genomic_DNA"/>
</dbReference>
<protein>
    <recommendedName>
        <fullName evidence="1">MAE-28990/MAE-18760-like HEPN domain-containing protein</fullName>
    </recommendedName>
</protein>
<evidence type="ECO:0000313" key="3">
    <source>
        <dbReference type="Proteomes" id="UP000050852"/>
    </source>
</evidence>
<dbReference type="Proteomes" id="UP000050852">
    <property type="component" value="Unassembled WGS sequence"/>
</dbReference>
<sequence>MPSLSDILEADLNWREGELASFKAAILSSERKTVRESALLRGAWAILYSHYEGFCKFAWDSYLDELEKRKVPRSQLCSNMAALSLRKSFKLLRGALSDKDLWEFGHSKFSELQNTIATFEEKLDTDSNLWPNLYRDNAHALGIAPTYIDKYATQIKTLVSRRNDIAHGQKMVIRDIQEYSEYESAALLVMHDLALCLIDATESESYKLKA</sequence>
<dbReference type="AlphaFoldDB" id="A0A0R3AQ28"/>
<dbReference type="RefSeq" id="WP_157243900.1">
    <property type="nucleotide sequence ID" value="NZ_JYLN01000001.1"/>
</dbReference>
<dbReference type="InterPro" id="IPR040788">
    <property type="entry name" value="HEPN_MAE_28990"/>
</dbReference>
<organism evidence="2 3">
    <name type="scientific">Pseudomonas paralactis</name>
    <dbReference type="NCBI Taxonomy" id="1615673"/>
    <lineage>
        <taxon>Bacteria</taxon>
        <taxon>Pseudomonadati</taxon>
        <taxon>Pseudomonadota</taxon>
        <taxon>Gammaproteobacteria</taxon>
        <taxon>Pseudomonadales</taxon>
        <taxon>Pseudomonadaceae</taxon>
        <taxon>Pseudomonas</taxon>
    </lineage>
</organism>
<evidence type="ECO:0000313" key="2">
    <source>
        <dbReference type="EMBL" id="KRP75399.1"/>
    </source>
</evidence>
<feature type="domain" description="MAE-28990/MAE-18760-like HEPN" evidence="1">
    <location>
        <begin position="6"/>
        <end position="206"/>
    </location>
</feature>
<dbReference type="PATRIC" id="fig|1615673.3.peg.1704"/>
<evidence type="ECO:0000259" key="1">
    <source>
        <dbReference type="Pfam" id="PF18737"/>
    </source>
</evidence>
<comment type="caution">
    <text evidence="2">The sequence shown here is derived from an EMBL/GenBank/DDBJ whole genome shotgun (WGS) entry which is preliminary data.</text>
</comment>
<gene>
    <name evidence="2" type="ORF">TX23_03830</name>
</gene>
<accession>A0A0R3AQ28</accession>
<reference evidence="2 3" key="1">
    <citation type="submission" date="2015-02" db="EMBL/GenBank/DDBJ databases">
        <title>Two Pseudomonas sp. nov., isolated from raw milk.</title>
        <authorList>
            <person name="Wenning M."/>
            <person name="von Neubeck M."/>
            <person name="Huptas C."/>
            <person name="Scherer S."/>
        </authorList>
    </citation>
    <scope>NUCLEOTIDE SEQUENCE [LARGE SCALE GENOMIC DNA]</scope>
    <source>
        <strain evidence="2 3">DSM 29164</strain>
    </source>
</reference>
<dbReference type="OrthoDB" id="4111339at2"/>